<dbReference type="Proteomes" id="UP000239939">
    <property type="component" value="Unassembled WGS sequence"/>
</dbReference>
<feature type="compositionally biased region" description="Polar residues" evidence="1">
    <location>
        <begin position="86"/>
        <end position="102"/>
    </location>
</feature>
<evidence type="ECO:0000313" key="3">
    <source>
        <dbReference type="Proteomes" id="UP000239939"/>
    </source>
</evidence>
<comment type="caution">
    <text evidence="2">The sequence shown here is derived from an EMBL/GenBank/DDBJ whole genome shotgun (WGS) entry which is preliminary data.</text>
</comment>
<dbReference type="AlphaFoldDB" id="A0A2S7EWS0"/>
<sequence length="102" mass="10893">MLPRDARPVTVSTVPPDTLSARSCDTCPAPTRIWPETDSTDTTPLAPDGTSICPLTVPRVSRPLDRVLRSEPLTVYSCASSARPPATTSPLTDLSCNRARST</sequence>
<protein>
    <submittedName>
        <fullName evidence="2">Uncharacterized protein</fullName>
    </submittedName>
</protein>
<accession>A0A2S7EWS0</accession>
<keyword evidence="3" id="KW-1185">Reference proteome</keyword>
<name>A0A2S7EWS0_9XANT</name>
<evidence type="ECO:0000313" key="2">
    <source>
        <dbReference type="EMBL" id="PPU97595.1"/>
    </source>
</evidence>
<dbReference type="EMBL" id="MDEJ01000020">
    <property type="protein sequence ID" value="PPU97595.1"/>
    <property type="molecule type" value="Genomic_DNA"/>
</dbReference>
<gene>
    <name evidence="2" type="ORF">XpopCFBP1817_05135</name>
</gene>
<evidence type="ECO:0000256" key="1">
    <source>
        <dbReference type="SAM" id="MobiDB-lite"/>
    </source>
</evidence>
<proteinExistence type="predicted"/>
<feature type="region of interest" description="Disordered" evidence="1">
    <location>
        <begin position="1"/>
        <end position="50"/>
    </location>
</feature>
<organism evidence="2 3">
    <name type="scientific">Xanthomonas populi</name>
    <dbReference type="NCBI Taxonomy" id="53414"/>
    <lineage>
        <taxon>Bacteria</taxon>
        <taxon>Pseudomonadati</taxon>
        <taxon>Pseudomonadota</taxon>
        <taxon>Gammaproteobacteria</taxon>
        <taxon>Lysobacterales</taxon>
        <taxon>Lysobacteraceae</taxon>
        <taxon>Xanthomonas</taxon>
    </lineage>
</organism>
<feature type="compositionally biased region" description="Polar residues" evidence="1">
    <location>
        <begin position="10"/>
        <end position="23"/>
    </location>
</feature>
<reference evidence="3" key="1">
    <citation type="submission" date="2016-08" db="EMBL/GenBank/DDBJ databases">
        <authorList>
            <person name="Merda D."/>
            <person name="Briand M."/>
            <person name="Taghouti G."/>
            <person name="Carrere S."/>
            <person name="Gouzy J."/>
            <person name="Portier P."/>
            <person name="Jacques M.-A."/>
            <person name="Fischer-Le Saux M."/>
        </authorList>
    </citation>
    <scope>NUCLEOTIDE SEQUENCE [LARGE SCALE GENOMIC DNA]</scope>
    <source>
        <strain evidence="3">CFBP1817</strain>
    </source>
</reference>
<feature type="region of interest" description="Disordered" evidence="1">
    <location>
        <begin position="79"/>
        <end position="102"/>
    </location>
</feature>